<comment type="caution">
    <text evidence="12">The sequence shown here is derived from an EMBL/GenBank/DDBJ whole genome shotgun (WGS) entry which is preliminary data.</text>
</comment>
<feature type="compositionally biased region" description="Basic and acidic residues" evidence="11">
    <location>
        <begin position="214"/>
        <end position="223"/>
    </location>
</feature>
<keyword evidence="8 10" id="KW-0072">Autophagy</keyword>
<organism evidence="12 13">
    <name type="scientific">Pseudallescheria apiosperma</name>
    <name type="common">Scedosporium apiospermum</name>
    <dbReference type="NCBI Taxonomy" id="563466"/>
    <lineage>
        <taxon>Eukaryota</taxon>
        <taxon>Fungi</taxon>
        <taxon>Dikarya</taxon>
        <taxon>Ascomycota</taxon>
        <taxon>Pezizomycotina</taxon>
        <taxon>Sordariomycetes</taxon>
        <taxon>Hypocreomycetidae</taxon>
        <taxon>Microascales</taxon>
        <taxon>Microascaceae</taxon>
        <taxon>Scedosporium</taxon>
    </lineage>
</organism>
<comment type="similarity">
    <text evidence="2 10">Belongs to the ATG22 family.</text>
</comment>
<keyword evidence="7 10" id="KW-1133">Transmembrane helix</keyword>
<protein>
    <recommendedName>
        <fullName evidence="10">Autophagy-related protein</fullName>
    </recommendedName>
</protein>
<dbReference type="GO" id="GO:0006914">
    <property type="term" value="P:autophagy"/>
    <property type="evidence" value="ECO:0007669"/>
    <property type="project" value="UniProtKB-KW"/>
</dbReference>
<evidence type="ECO:0000256" key="10">
    <source>
        <dbReference type="RuleBase" id="RU363073"/>
    </source>
</evidence>
<evidence type="ECO:0000256" key="5">
    <source>
        <dbReference type="ARBA" id="ARBA00022692"/>
    </source>
</evidence>
<dbReference type="KEGG" id="sapo:SAPIO_CDS0802"/>
<feature type="transmembrane region" description="Helical" evidence="10">
    <location>
        <begin position="443"/>
        <end position="463"/>
    </location>
</feature>
<dbReference type="VEuPathDB" id="FungiDB:SAPIO_CDS0802"/>
<dbReference type="PANTHER" id="PTHR23519:SF1">
    <property type="entry name" value="AUTOPHAGY-RELATED PROTEIN 22"/>
    <property type="match status" value="1"/>
</dbReference>
<keyword evidence="4 10" id="KW-0926">Vacuole</keyword>
<feature type="transmembrane region" description="Helical" evidence="10">
    <location>
        <begin position="110"/>
        <end position="130"/>
    </location>
</feature>
<reference evidence="12 13" key="1">
    <citation type="journal article" date="2014" name="Genome Announc.">
        <title>Draft genome sequence of the pathogenic fungus Scedosporium apiospermum.</title>
        <authorList>
            <person name="Vandeputte P."/>
            <person name="Ghamrawi S."/>
            <person name="Rechenmann M."/>
            <person name="Iltis A."/>
            <person name="Giraud S."/>
            <person name="Fleury M."/>
            <person name="Thornton C."/>
            <person name="Delhaes L."/>
            <person name="Meyer W."/>
            <person name="Papon N."/>
            <person name="Bouchara J.P."/>
        </authorList>
    </citation>
    <scope>NUCLEOTIDE SEQUENCE [LARGE SCALE GENOMIC DNA]</scope>
    <source>
        <strain evidence="12 13">IHEM 14462</strain>
    </source>
</reference>
<dbReference type="OMA" id="QQQWEMY"/>
<dbReference type="GO" id="GO:0032974">
    <property type="term" value="P:amino acid transmembrane export from vacuole"/>
    <property type="evidence" value="ECO:0007669"/>
    <property type="project" value="InterPro"/>
</dbReference>
<dbReference type="CDD" id="cd17483">
    <property type="entry name" value="MFS_Atg22_like"/>
    <property type="match status" value="1"/>
</dbReference>
<dbReference type="InterPro" id="IPR044738">
    <property type="entry name" value="Atg22"/>
</dbReference>
<dbReference type="HOGENOM" id="CLU_017518_1_1_1"/>
<dbReference type="RefSeq" id="XP_016646269.1">
    <property type="nucleotide sequence ID" value="XM_016783503.1"/>
</dbReference>
<accession>A0A084GGK8</accession>
<feature type="transmembrane region" description="Helical" evidence="10">
    <location>
        <begin position="514"/>
        <end position="537"/>
    </location>
</feature>
<dbReference type="InterPro" id="IPR024671">
    <property type="entry name" value="Atg22-like"/>
</dbReference>
<dbReference type="Gene3D" id="1.20.1250.20">
    <property type="entry name" value="MFS general substrate transporter like domains"/>
    <property type="match status" value="1"/>
</dbReference>
<feature type="transmembrane region" description="Helical" evidence="10">
    <location>
        <begin position="543"/>
        <end position="564"/>
    </location>
</feature>
<dbReference type="OrthoDB" id="192733at2759"/>
<dbReference type="AlphaFoldDB" id="A0A084GGK8"/>
<feature type="transmembrane region" description="Helical" evidence="10">
    <location>
        <begin position="309"/>
        <end position="329"/>
    </location>
</feature>
<dbReference type="GeneID" id="27718954"/>
<sequence>MTDDRLLGQDADEDLRLSEHPPPRYAGEDTRPTSTKELAGWYMYAFAAETYVICGISSFIPILLETLARENGVLLSDPSKPCPSSTSKEPGQDSQCVVHVLGMTINTASFAMYTFSVSVLIQALLVVSISCAADHGNYRKKLLLTFAWTGSLAVACYIFVTSSTYLLGGLLAIVSNTSFGASFVLLNSFLPLLVRHHPDLPLRARRALGGDSSPDDRNHHLDDIAGDDDGEITLVDSTTNLLADSEGNPPTLALRREHTEQEINSIEVQLSSQISAKGIGIGYIAGLFVQCIGIVILLFMHGTTFAQRLVLLIIGLWWTFFTIPAAMWLRPRPGPPLPDYLVNGRKGSSAWLSYLKYSWTSLFKTIHLARRLVDIVLFLVSWFLLSDAIATTSSTAILFAKVELKMETWALGMINVISTLAGVFGAFSWAYISRKWNMRPHQIILICLALFELIPLYGLLGYLPFIEHLGFLGLQQPWEMYPLAAVYGLVLGGLSSYCRSLYGELIPPGSEAAFYALYAITDKGSSFFGPAIVAAIIGKAGHIRPAFWFLGALVGLPAPLIWLINIDRGKKEAESLAEVIEGFKMGNANGAAHEDADER</sequence>
<evidence type="ECO:0000256" key="6">
    <source>
        <dbReference type="ARBA" id="ARBA00022970"/>
    </source>
</evidence>
<comment type="function">
    <text evidence="10">Vacuolar effluxer which mediate the efflux of amino acids resulting from autophagic degradation. The release of autophagic amino acids allows the maintenance of protein synthesis and viability during nitrogen starvation.</text>
</comment>
<feature type="transmembrane region" description="Helical" evidence="10">
    <location>
        <begin position="483"/>
        <end position="502"/>
    </location>
</feature>
<keyword evidence="6 10" id="KW-0029">Amino-acid transport</keyword>
<comment type="subcellular location">
    <subcellularLocation>
        <location evidence="1 10">Vacuole membrane</location>
        <topology evidence="1 10">Multi-pass membrane protein</topology>
    </subcellularLocation>
</comment>
<dbReference type="Proteomes" id="UP000028545">
    <property type="component" value="Unassembled WGS sequence"/>
</dbReference>
<dbReference type="InterPro" id="IPR050495">
    <property type="entry name" value="ATG22/LtaA_families"/>
</dbReference>
<evidence type="ECO:0000256" key="2">
    <source>
        <dbReference type="ARBA" id="ARBA00006978"/>
    </source>
</evidence>
<evidence type="ECO:0000313" key="12">
    <source>
        <dbReference type="EMBL" id="KEZ46470.1"/>
    </source>
</evidence>
<evidence type="ECO:0000256" key="9">
    <source>
        <dbReference type="ARBA" id="ARBA00023136"/>
    </source>
</evidence>
<dbReference type="SUPFAM" id="SSF103473">
    <property type="entry name" value="MFS general substrate transporter"/>
    <property type="match status" value="1"/>
</dbReference>
<evidence type="ECO:0000256" key="4">
    <source>
        <dbReference type="ARBA" id="ARBA00022554"/>
    </source>
</evidence>
<dbReference type="PANTHER" id="PTHR23519">
    <property type="entry name" value="AUTOPHAGY-RELATED PROTEIN 22"/>
    <property type="match status" value="1"/>
</dbReference>
<feature type="compositionally biased region" description="Basic and acidic residues" evidence="11">
    <location>
        <begin position="14"/>
        <end position="31"/>
    </location>
</feature>
<feature type="region of interest" description="Disordered" evidence="11">
    <location>
        <begin position="205"/>
        <end position="230"/>
    </location>
</feature>
<proteinExistence type="inferred from homology"/>
<gene>
    <name evidence="12" type="ORF">SAPIO_CDS0802</name>
</gene>
<feature type="transmembrane region" description="Helical" evidence="10">
    <location>
        <begin position="409"/>
        <end position="431"/>
    </location>
</feature>
<name>A0A084GGK8_PSEDA</name>
<feature type="transmembrane region" description="Helical" evidence="10">
    <location>
        <begin position="41"/>
        <end position="64"/>
    </location>
</feature>
<dbReference type="GO" id="GO:0005774">
    <property type="term" value="C:vacuolar membrane"/>
    <property type="evidence" value="ECO:0007669"/>
    <property type="project" value="UniProtKB-SubCell"/>
</dbReference>
<evidence type="ECO:0000256" key="7">
    <source>
        <dbReference type="ARBA" id="ARBA00022989"/>
    </source>
</evidence>
<feature type="transmembrane region" description="Helical" evidence="10">
    <location>
        <begin position="166"/>
        <end position="194"/>
    </location>
</feature>
<dbReference type="EMBL" id="JOWA01000033">
    <property type="protein sequence ID" value="KEZ46470.1"/>
    <property type="molecule type" value="Genomic_DNA"/>
</dbReference>
<feature type="transmembrane region" description="Helical" evidence="10">
    <location>
        <begin position="281"/>
        <end position="303"/>
    </location>
</feature>
<evidence type="ECO:0000313" key="13">
    <source>
        <dbReference type="Proteomes" id="UP000028545"/>
    </source>
</evidence>
<dbReference type="Pfam" id="PF11700">
    <property type="entry name" value="ATG22"/>
    <property type="match status" value="1"/>
</dbReference>
<keyword evidence="13" id="KW-1185">Reference proteome</keyword>
<evidence type="ECO:0000256" key="3">
    <source>
        <dbReference type="ARBA" id="ARBA00022448"/>
    </source>
</evidence>
<keyword evidence="9 10" id="KW-0472">Membrane</keyword>
<feature type="region of interest" description="Disordered" evidence="11">
    <location>
        <begin position="1"/>
        <end position="32"/>
    </location>
</feature>
<evidence type="ECO:0000256" key="8">
    <source>
        <dbReference type="ARBA" id="ARBA00023006"/>
    </source>
</evidence>
<keyword evidence="3 10" id="KW-0813">Transport</keyword>
<keyword evidence="5 10" id="KW-0812">Transmembrane</keyword>
<evidence type="ECO:0000256" key="11">
    <source>
        <dbReference type="SAM" id="MobiDB-lite"/>
    </source>
</evidence>
<feature type="transmembrane region" description="Helical" evidence="10">
    <location>
        <begin position="142"/>
        <end position="160"/>
    </location>
</feature>
<dbReference type="InterPro" id="IPR036259">
    <property type="entry name" value="MFS_trans_sf"/>
</dbReference>
<evidence type="ECO:0000256" key="1">
    <source>
        <dbReference type="ARBA" id="ARBA00004128"/>
    </source>
</evidence>
<feature type="transmembrane region" description="Helical" evidence="10">
    <location>
        <begin position="372"/>
        <end position="397"/>
    </location>
</feature>